<evidence type="ECO:0000313" key="3">
    <source>
        <dbReference type="Proteomes" id="UP000433876"/>
    </source>
</evidence>
<evidence type="ECO:0000313" key="2">
    <source>
        <dbReference type="EMBL" id="KAA8630897.1"/>
    </source>
</evidence>
<feature type="compositionally biased region" description="Low complexity" evidence="1">
    <location>
        <begin position="121"/>
        <end position="135"/>
    </location>
</feature>
<proteinExistence type="predicted"/>
<dbReference type="VEuPathDB" id="FungiDB:SMAC_04915"/>
<feature type="compositionally biased region" description="Basic residues" evidence="1">
    <location>
        <begin position="140"/>
        <end position="151"/>
    </location>
</feature>
<feature type="compositionally biased region" description="Polar residues" evidence="1">
    <location>
        <begin position="109"/>
        <end position="120"/>
    </location>
</feature>
<feature type="compositionally biased region" description="Low complexity" evidence="1">
    <location>
        <begin position="32"/>
        <end position="46"/>
    </location>
</feature>
<feature type="region of interest" description="Disordered" evidence="1">
    <location>
        <begin position="1"/>
        <end position="151"/>
    </location>
</feature>
<sequence length="151" mass="15911">MPEISRTYNNPLASHQARHHHDLRGTDGGPTSSQPGGAESEPSGGETRAEHEANKPKHPVDEALRPAHVLGGEKNMGAPEILDVKGGKEGGGLQGKGLKGTLDRMMGGRSNQIKDLSTSMPTTPLLEEPPETFTLSGAAHGKKKKKLQGDV</sequence>
<dbReference type="EMBL" id="NMPR01000091">
    <property type="protein sequence ID" value="KAA8630897.1"/>
    <property type="molecule type" value="Genomic_DNA"/>
</dbReference>
<reference evidence="2 3" key="1">
    <citation type="submission" date="2017-07" db="EMBL/GenBank/DDBJ databases">
        <title>Genome sequence of the Sordaria macrospora wild type strain R19027.</title>
        <authorList>
            <person name="Nowrousian M."/>
            <person name="Teichert I."/>
            <person name="Kueck U."/>
        </authorList>
    </citation>
    <scope>NUCLEOTIDE SEQUENCE [LARGE SCALE GENOMIC DNA]</scope>
    <source>
        <strain evidence="2 3">R19027</strain>
        <tissue evidence="2">Mycelium</tissue>
    </source>
</reference>
<dbReference type="Proteomes" id="UP000433876">
    <property type="component" value="Unassembled WGS sequence"/>
</dbReference>
<accession>A0A8S8ZJE7</accession>
<dbReference type="OMA" id="SRTYNNP"/>
<feature type="compositionally biased region" description="Polar residues" evidence="1">
    <location>
        <begin position="1"/>
        <end position="13"/>
    </location>
</feature>
<feature type="compositionally biased region" description="Gly residues" evidence="1">
    <location>
        <begin position="89"/>
        <end position="98"/>
    </location>
</feature>
<gene>
    <name evidence="2" type="ORF">SMACR_04915</name>
</gene>
<protein>
    <submittedName>
        <fullName evidence="2">Uncharacterized protein</fullName>
    </submittedName>
</protein>
<name>A0A8S8ZJE7_SORMA</name>
<feature type="compositionally biased region" description="Basic and acidic residues" evidence="1">
    <location>
        <begin position="47"/>
        <end position="65"/>
    </location>
</feature>
<evidence type="ECO:0000256" key="1">
    <source>
        <dbReference type="SAM" id="MobiDB-lite"/>
    </source>
</evidence>
<organism evidence="2 3">
    <name type="scientific">Sordaria macrospora</name>
    <dbReference type="NCBI Taxonomy" id="5147"/>
    <lineage>
        <taxon>Eukaryota</taxon>
        <taxon>Fungi</taxon>
        <taxon>Dikarya</taxon>
        <taxon>Ascomycota</taxon>
        <taxon>Pezizomycotina</taxon>
        <taxon>Sordariomycetes</taxon>
        <taxon>Sordariomycetidae</taxon>
        <taxon>Sordariales</taxon>
        <taxon>Sordariaceae</taxon>
        <taxon>Sordaria</taxon>
    </lineage>
</organism>
<dbReference type="AlphaFoldDB" id="A0A8S8ZJE7"/>
<comment type="caution">
    <text evidence="2">The sequence shown here is derived from an EMBL/GenBank/DDBJ whole genome shotgun (WGS) entry which is preliminary data.</text>
</comment>